<reference evidence="2 3" key="1">
    <citation type="submission" date="2019-05" db="EMBL/GenBank/DDBJ databases">
        <title>Kocuria coralli sp. nov., a novel actinobacterium isolated from coral reef seawater.</title>
        <authorList>
            <person name="Li J."/>
        </authorList>
    </citation>
    <scope>NUCLEOTIDE SEQUENCE [LARGE SCALE GENOMIC DNA]</scope>
    <source>
        <strain evidence="2 3">SCSIO 13007</strain>
    </source>
</reference>
<dbReference type="EMBL" id="SZWF01000010">
    <property type="protein sequence ID" value="KAA9394006.1"/>
    <property type="molecule type" value="Genomic_DNA"/>
</dbReference>
<dbReference type="OrthoDB" id="4794433at2"/>
<keyword evidence="3" id="KW-1185">Reference proteome</keyword>
<feature type="region of interest" description="Disordered" evidence="1">
    <location>
        <begin position="47"/>
        <end position="66"/>
    </location>
</feature>
<evidence type="ECO:0000313" key="3">
    <source>
        <dbReference type="Proteomes" id="UP000325957"/>
    </source>
</evidence>
<proteinExistence type="predicted"/>
<dbReference type="RefSeq" id="WP_158033939.1">
    <property type="nucleotide sequence ID" value="NZ_ML708618.1"/>
</dbReference>
<protein>
    <submittedName>
        <fullName evidence="2">Uncharacterized protein</fullName>
    </submittedName>
</protein>
<comment type="caution">
    <text evidence="2">The sequence shown here is derived from an EMBL/GenBank/DDBJ whole genome shotgun (WGS) entry which is preliminary data.</text>
</comment>
<evidence type="ECO:0000256" key="1">
    <source>
        <dbReference type="SAM" id="MobiDB-lite"/>
    </source>
</evidence>
<evidence type="ECO:0000313" key="2">
    <source>
        <dbReference type="EMBL" id="KAA9394006.1"/>
    </source>
</evidence>
<sequence length="66" mass="7801">MVRKYQRKTDRPAATRPVRVRYQRREEIDAEKVAEVLIRIALRHADDDSDTGRTGDYLRDLLTTSR</sequence>
<dbReference type="AlphaFoldDB" id="A0A5J5KYV3"/>
<gene>
    <name evidence="2" type="ORF">FCK90_08770</name>
</gene>
<name>A0A5J5KYV3_9MICC</name>
<accession>A0A5J5KYV3</accession>
<organism evidence="2 3">
    <name type="scientific">Kocuria coralli</name>
    <dbReference type="NCBI Taxonomy" id="1461025"/>
    <lineage>
        <taxon>Bacteria</taxon>
        <taxon>Bacillati</taxon>
        <taxon>Actinomycetota</taxon>
        <taxon>Actinomycetes</taxon>
        <taxon>Micrococcales</taxon>
        <taxon>Micrococcaceae</taxon>
        <taxon>Kocuria</taxon>
    </lineage>
</organism>
<feature type="compositionally biased region" description="Basic and acidic residues" evidence="1">
    <location>
        <begin position="47"/>
        <end position="59"/>
    </location>
</feature>
<dbReference type="Proteomes" id="UP000325957">
    <property type="component" value="Unassembled WGS sequence"/>
</dbReference>